<keyword evidence="1" id="KW-0732">Signal</keyword>
<feature type="signal peptide" evidence="1">
    <location>
        <begin position="1"/>
        <end position="19"/>
    </location>
</feature>
<protein>
    <submittedName>
        <fullName evidence="2">Uncharacterized protein</fullName>
    </submittedName>
</protein>
<keyword evidence="3" id="KW-1185">Reference proteome</keyword>
<evidence type="ECO:0000313" key="2">
    <source>
        <dbReference type="EMBL" id="TDZ13897.1"/>
    </source>
</evidence>
<dbReference type="EMBL" id="AMCV02000059">
    <property type="protein sequence ID" value="TDZ13897.1"/>
    <property type="molecule type" value="Genomic_DNA"/>
</dbReference>
<comment type="caution">
    <text evidence="2">The sequence shown here is derived from an EMBL/GenBank/DDBJ whole genome shotgun (WGS) entry which is preliminary data.</text>
</comment>
<evidence type="ECO:0000313" key="3">
    <source>
        <dbReference type="Proteomes" id="UP000014480"/>
    </source>
</evidence>
<name>A0A484F863_COLOR</name>
<gene>
    <name evidence="2" type="ORF">Cob_v013037</name>
</gene>
<accession>A0A484F863</accession>
<proteinExistence type="predicted"/>
<organism evidence="2 3">
    <name type="scientific">Colletotrichum orbiculare (strain 104-T / ATCC 96160 / CBS 514.97 / LARS 414 / MAFF 240422)</name>
    <name type="common">Cucumber anthracnose fungus</name>
    <name type="synonym">Colletotrichum lagenarium</name>
    <dbReference type="NCBI Taxonomy" id="1213857"/>
    <lineage>
        <taxon>Eukaryota</taxon>
        <taxon>Fungi</taxon>
        <taxon>Dikarya</taxon>
        <taxon>Ascomycota</taxon>
        <taxon>Pezizomycotina</taxon>
        <taxon>Sordariomycetes</taxon>
        <taxon>Hypocreomycetidae</taxon>
        <taxon>Glomerellales</taxon>
        <taxon>Glomerellaceae</taxon>
        <taxon>Colletotrichum</taxon>
        <taxon>Colletotrichum orbiculare species complex</taxon>
    </lineage>
</organism>
<feature type="chain" id="PRO_5019769170" evidence="1">
    <location>
        <begin position="20"/>
        <end position="182"/>
    </location>
</feature>
<dbReference type="Proteomes" id="UP000014480">
    <property type="component" value="Unassembled WGS sequence"/>
</dbReference>
<dbReference type="AlphaFoldDB" id="A0A484F863"/>
<reference evidence="3" key="2">
    <citation type="journal article" date="2019" name="Mol. Plant Microbe Interact.">
        <title>Genome sequence resources for four phytopathogenic fungi from the Colletotrichum orbiculare species complex.</title>
        <authorList>
            <person name="Gan P."/>
            <person name="Tsushima A."/>
            <person name="Narusaka M."/>
            <person name="Narusaka Y."/>
            <person name="Takano Y."/>
            <person name="Kubo Y."/>
            <person name="Shirasu K."/>
        </authorList>
    </citation>
    <scope>GENOME REANNOTATION</scope>
    <source>
        <strain evidence="3">104-T / ATCC 96160 / CBS 514.97 / LARS 414 / MAFF 240422</strain>
    </source>
</reference>
<sequence>MFNHFRCLVFGLSLWGAHAGLLEDNGYTVEEYTNGLYYVTSPHYVKGNAPLNKVRINTDTKVMTIYLAYNGQEADHEDKLRLSQVLGALCAKETLDPDDLEWVIVDDVENLETKAAMKTYRQKHGLRFKNEIRITPDKEEDWAIFKDTPFYRAIYYMLPSKGIDKIIVKTDNGNQDLYLSVG</sequence>
<dbReference type="OrthoDB" id="4813742at2759"/>
<reference evidence="3" key="1">
    <citation type="journal article" date="2013" name="New Phytol.">
        <title>Comparative genomic and transcriptomic analyses reveal the hemibiotrophic stage shift of Colletotrichum fungi.</title>
        <authorList>
            <person name="Gan P."/>
            <person name="Ikeda K."/>
            <person name="Irieda H."/>
            <person name="Narusaka M."/>
            <person name="O'Connell R.J."/>
            <person name="Narusaka Y."/>
            <person name="Takano Y."/>
            <person name="Kubo Y."/>
            <person name="Shirasu K."/>
        </authorList>
    </citation>
    <scope>NUCLEOTIDE SEQUENCE [LARGE SCALE GENOMIC DNA]</scope>
    <source>
        <strain evidence="3">104-T / ATCC 96160 / CBS 514.97 / LARS 414 / MAFF 240422</strain>
    </source>
</reference>
<evidence type="ECO:0000256" key="1">
    <source>
        <dbReference type="SAM" id="SignalP"/>
    </source>
</evidence>